<dbReference type="EMBL" id="GL883078">
    <property type="protein sequence ID" value="EGF90986.1"/>
    <property type="molecule type" value="Genomic_DNA"/>
</dbReference>
<evidence type="ECO:0000256" key="3">
    <source>
        <dbReference type="ARBA" id="ARBA00022801"/>
    </source>
</evidence>
<dbReference type="GO" id="GO:0008843">
    <property type="term" value="F:endochitinase activity"/>
    <property type="evidence" value="ECO:0007669"/>
    <property type="project" value="UniProtKB-EC"/>
</dbReference>
<keyword evidence="3 5" id="KW-0378">Hydrolase</keyword>
<feature type="signal peptide" evidence="7">
    <location>
        <begin position="1"/>
        <end position="35"/>
    </location>
</feature>
<dbReference type="Pfam" id="PF00704">
    <property type="entry name" value="Glyco_hydro_18"/>
    <property type="match status" value="1"/>
</dbReference>
<evidence type="ECO:0000256" key="4">
    <source>
        <dbReference type="ARBA" id="ARBA00023295"/>
    </source>
</evidence>
<dbReference type="InterPro" id="IPR001223">
    <property type="entry name" value="Glyco_hydro18_cat"/>
</dbReference>
<accession>F4QNS8</accession>
<evidence type="ECO:0000256" key="7">
    <source>
        <dbReference type="SAM" id="SignalP"/>
    </source>
</evidence>
<evidence type="ECO:0000256" key="5">
    <source>
        <dbReference type="RuleBase" id="RU000489"/>
    </source>
</evidence>
<dbReference type="Gene3D" id="3.20.20.80">
    <property type="entry name" value="Glycosidases"/>
    <property type="match status" value="1"/>
</dbReference>
<dbReference type="HOGENOM" id="CLU_027195_0_0_5"/>
<evidence type="ECO:0000256" key="6">
    <source>
        <dbReference type="RuleBase" id="RU004453"/>
    </source>
</evidence>
<evidence type="ECO:0000313" key="9">
    <source>
        <dbReference type="EMBL" id="EGF90986.1"/>
    </source>
</evidence>
<organism evidence="9 10">
    <name type="scientific">Asticcacaulis biprosthecium C19</name>
    <dbReference type="NCBI Taxonomy" id="715226"/>
    <lineage>
        <taxon>Bacteria</taxon>
        <taxon>Pseudomonadati</taxon>
        <taxon>Pseudomonadota</taxon>
        <taxon>Alphaproteobacteria</taxon>
        <taxon>Caulobacterales</taxon>
        <taxon>Caulobacteraceae</taxon>
        <taxon>Asticcacaulis</taxon>
    </lineage>
</organism>
<keyword evidence="4 5" id="KW-0326">Glycosidase</keyword>
<gene>
    <name evidence="9" type="ORF">ABI_23990</name>
</gene>
<proteinExistence type="inferred from homology"/>
<name>F4QNS8_9CAUL</name>
<dbReference type="PANTHER" id="PTHR11177:SF317">
    <property type="entry name" value="CHITINASE 12-RELATED"/>
    <property type="match status" value="1"/>
</dbReference>
<dbReference type="GO" id="GO:0008061">
    <property type="term" value="F:chitin binding"/>
    <property type="evidence" value="ECO:0007669"/>
    <property type="project" value="InterPro"/>
</dbReference>
<dbReference type="STRING" id="715226.ABI_23990"/>
<evidence type="ECO:0000313" key="10">
    <source>
        <dbReference type="Proteomes" id="UP000006512"/>
    </source>
</evidence>
<dbReference type="InterPro" id="IPR001579">
    <property type="entry name" value="Glyco_hydro_18_chit_AS"/>
</dbReference>
<evidence type="ECO:0000259" key="8">
    <source>
        <dbReference type="PROSITE" id="PS51910"/>
    </source>
</evidence>
<sequence>MTKGGDTLYEKEGNVMIRTCVAAVLALTIAAPALAAAKPVKSNATPAVVIGYIPTFKDYRPTLDVIDMSKLTHINISFVNPDAQGRFVNGDLLACSDGYAPGGGMLPAEDIRNIVAKAHKHGVKVLVSLGGGILPKCTGDWLDLLSDEKRATTVASLVKFAEDFDLDGIDVDLEWETLTAIDKAGRYVPFTEELSKALDKRGLLLTCATASNPGGMIPIGSIPHFDYINIMSYDGVGATWGPPGGENASMDMARKDIATWLARGAPKEKIVLGVPFYGRGFGTYAGQYNDYRSILERHGEQAAYGDVIGERCAGCSYITYSGRPTTRAKARLAREQTAGVMIWELTEDVQGPNSLLDALYDSLNKE</sequence>
<dbReference type="PROSITE" id="PS01095">
    <property type="entry name" value="GH18_1"/>
    <property type="match status" value="1"/>
</dbReference>
<protein>
    <recommendedName>
        <fullName evidence="2">chitinase</fullName>
        <ecNumber evidence="2">3.2.1.14</ecNumber>
    </recommendedName>
</protein>
<dbReference type="eggNOG" id="COG3325">
    <property type="taxonomic scope" value="Bacteria"/>
</dbReference>
<dbReference type="InterPro" id="IPR017853">
    <property type="entry name" value="GH"/>
</dbReference>
<keyword evidence="7" id="KW-0732">Signal</keyword>
<dbReference type="InterPro" id="IPR050314">
    <property type="entry name" value="Glycosyl_Hydrlase_18"/>
</dbReference>
<dbReference type="GO" id="GO:0006032">
    <property type="term" value="P:chitin catabolic process"/>
    <property type="evidence" value="ECO:0007669"/>
    <property type="project" value="TreeGrafter"/>
</dbReference>
<dbReference type="EC" id="3.2.1.14" evidence="2"/>
<evidence type="ECO:0000256" key="1">
    <source>
        <dbReference type="ARBA" id="ARBA00000822"/>
    </source>
</evidence>
<comment type="similarity">
    <text evidence="6">Belongs to the glycosyl hydrolase 18 family.</text>
</comment>
<dbReference type="Proteomes" id="UP000006512">
    <property type="component" value="Unassembled WGS sequence"/>
</dbReference>
<dbReference type="AlphaFoldDB" id="F4QNS8"/>
<dbReference type="PROSITE" id="PS51910">
    <property type="entry name" value="GH18_2"/>
    <property type="match status" value="1"/>
</dbReference>
<dbReference type="SUPFAM" id="SSF51445">
    <property type="entry name" value="(Trans)glycosidases"/>
    <property type="match status" value="1"/>
</dbReference>
<comment type="catalytic activity">
    <reaction evidence="1">
        <text>Random endo-hydrolysis of N-acetyl-beta-D-glucosaminide (1-&gt;4)-beta-linkages in chitin and chitodextrins.</text>
        <dbReference type="EC" id="3.2.1.14"/>
    </reaction>
</comment>
<feature type="chain" id="PRO_5003316712" description="chitinase" evidence="7">
    <location>
        <begin position="36"/>
        <end position="366"/>
    </location>
</feature>
<dbReference type="GO" id="GO:0005576">
    <property type="term" value="C:extracellular region"/>
    <property type="evidence" value="ECO:0007669"/>
    <property type="project" value="TreeGrafter"/>
</dbReference>
<keyword evidence="10" id="KW-1185">Reference proteome</keyword>
<dbReference type="InterPro" id="IPR011583">
    <property type="entry name" value="Chitinase_II/V-like_cat"/>
</dbReference>
<dbReference type="SMART" id="SM00636">
    <property type="entry name" value="Glyco_18"/>
    <property type="match status" value="1"/>
</dbReference>
<reference evidence="10" key="1">
    <citation type="submission" date="2011-03" db="EMBL/GenBank/DDBJ databases">
        <title>Draft genome sequence of Brevundimonas diminuta.</title>
        <authorList>
            <person name="Brown P.J.B."/>
            <person name="Buechlein A."/>
            <person name="Hemmerich C."/>
            <person name="Brun Y.V."/>
        </authorList>
    </citation>
    <scope>NUCLEOTIDE SEQUENCE [LARGE SCALE GENOMIC DNA]</scope>
    <source>
        <strain evidence="10">C19</strain>
    </source>
</reference>
<feature type="domain" description="GH18" evidence="8">
    <location>
        <begin position="47"/>
        <end position="366"/>
    </location>
</feature>
<evidence type="ECO:0000256" key="2">
    <source>
        <dbReference type="ARBA" id="ARBA00012729"/>
    </source>
</evidence>
<dbReference type="PANTHER" id="PTHR11177">
    <property type="entry name" value="CHITINASE"/>
    <property type="match status" value="1"/>
</dbReference>
<dbReference type="Gene3D" id="3.40.5.30">
    <property type="entry name" value="(Trans)glycosidases - domain 2"/>
    <property type="match status" value="1"/>
</dbReference>
<dbReference type="GO" id="GO:0005975">
    <property type="term" value="P:carbohydrate metabolic process"/>
    <property type="evidence" value="ECO:0007669"/>
    <property type="project" value="InterPro"/>
</dbReference>